<keyword evidence="3" id="KW-1185">Reference proteome</keyword>
<feature type="region of interest" description="Disordered" evidence="1">
    <location>
        <begin position="1"/>
        <end position="63"/>
    </location>
</feature>
<feature type="compositionally biased region" description="Basic residues" evidence="1">
    <location>
        <begin position="1"/>
        <end position="17"/>
    </location>
</feature>
<protein>
    <submittedName>
        <fullName evidence="2">Uncharacterized protein</fullName>
    </submittedName>
</protein>
<dbReference type="EMBL" id="BMAV01019879">
    <property type="protein sequence ID" value="GFY73142.1"/>
    <property type="molecule type" value="Genomic_DNA"/>
</dbReference>
<gene>
    <name evidence="2" type="ORF">TNIN_1891</name>
</gene>
<sequence length="120" mass="13580">MLFRRRSSHLRHSKRNKPKTDAVSPNADNPTTRGNLPLQSVSSTVPQEAPTVPSAPPATEYEGFYNRIRRSLRGLKSSKVEEEPKQERSEVYQVPSMYPSLDPAVSEQEGVENPEFKIEE</sequence>
<name>A0A8X6YMI7_9ARAC</name>
<reference evidence="2" key="1">
    <citation type="submission" date="2020-08" db="EMBL/GenBank/DDBJ databases">
        <title>Multicomponent nature underlies the extraordinary mechanical properties of spider dragline silk.</title>
        <authorList>
            <person name="Kono N."/>
            <person name="Nakamura H."/>
            <person name="Mori M."/>
            <person name="Yoshida Y."/>
            <person name="Ohtoshi R."/>
            <person name="Malay A.D."/>
            <person name="Moran D.A.P."/>
            <person name="Tomita M."/>
            <person name="Numata K."/>
            <person name="Arakawa K."/>
        </authorList>
    </citation>
    <scope>NUCLEOTIDE SEQUENCE</scope>
</reference>
<dbReference type="AlphaFoldDB" id="A0A8X6YMI7"/>
<evidence type="ECO:0000313" key="2">
    <source>
        <dbReference type="EMBL" id="GFY73142.1"/>
    </source>
</evidence>
<feature type="compositionally biased region" description="Basic and acidic residues" evidence="1">
    <location>
        <begin position="78"/>
        <end position="90"/>
    </location>
</feature>
<proteinExistence type="predicted"/>
<evidence type="ECO:0000313" key="3">
    <source>
        <dbReference type="Proteomes" id="UP000886998"/>
    </source>
</evidence>
<feature type="region of interest" description="Disordered" evidence="1">
    <location>
        <begin position="75"/>
        <end position="120"/>
    </location>
</feature>
<dbReference type="Proteomes" id="UP000886998">
    <property type="component" value="Unassembled WGS sequence"/>
</dbReference>
<feature type="compositionally biased region" description="Polar residues" evidence="1">
    <location>
        <begin position="26"/>
        <end position="46"/>
    </location>
</feature>
<organism evidence="2 3">
    <name type="scientific">Trichonephila inaurata madagascariensis</name>
    <dbReference type="NCBI Taxonomy" id="2747483"/>
    <lineage>
        <taxon>Eukaryota</taxon>
        <taxon>Metazoa</taxon>
        <taxon>Ecdysozoa</taxon>
        <taxon>Arthropoda</taxon>
        <taxon>Chelicerata</taxon>
        <taxon>Arachnida</taxon>
        <taxon>Araneae</taxon>
        <taxon>Araneomorphae</taxon>
        <taxon>Entelegynae</taxon>
        <taxon>Araneoidea</taxon>
        <taxon>Nephilidae</taxon>
        <taxon>Trichonephila</taxon>
        <taxon>Trichonephila inaurata</taxon>
    </lineage>
</organism>
<comment type="caution">
    <text evidence="2">The sequence shown here is derived from an EMBL/GenBank/DDBJ whole genome shotgun (WGS) entry which is preliminary data.</text>
</comment>
<accession>A0A8X6YMI7</accession>
<evidence type="ECO:0000256" key="1">
    <source>
        <dbReference type="SAM" id="MobiDB-lite"/>
    </source>
</evidence>